<comment type="caution">
    <text evidence="2">The sequence shown here is derived from an EMBL/GenBank/DDBJ whole genome shotgun (WGS) entry which is preliminary data.</text>
</comment>
<feature type="region of interest" description="Disordered" evidence="1">
    <location>
        <begin position="1"/>
        <end position="98"/>
    </location>
</feature>
<dbReference type="AlphaFoldDB" id="A0A9Q0ENG3"/>
<reference evidence="2" key="1">
    <citation type="submission" date="2022-07" db="EMBL/GenBank/DDBJ databases">
        <title>Chromosome-level genome of Muraenolepis orangiensis.</title>
        <authorList>
            <person name="Kim J."/>
        </authorList>
    </citation>
    <scope>NUCLEOTIDE SEQUENCE</scope>
    <source>
        <strain evidence="2">KU_S4_2022</strain>
        <tissue evidence="2">Muscle</tissue>
    </source>
</reference>
<dbReference type="EMBL" id="JANIIK010000038">
    <property type="protein sequence ID" value="KAJ3610439.1"/>
    <property type="molecule type" value="Genomic_DNA"/>
</dbReference>
<gene>
    <name evidence="2" type="ORF">NHX12_022531</name>
</gene>
<name>A0A9Q0ENG3_9TELE</name>
<accession>A0A9Q0ENG3</accession>
<proteinExistence type="predicted"/>
<feature type="compositionally biased region" description="Basic and acidic residues" evidence="1">
    <location>
        <begin position="1"/>
        <end position="64"/>
    </location>
</feature>
<keyword evidence="3" id="KW-1185">Reference proteome</keyword>
<protein>
    <submittedName>
        <fullName evidence="2">Uncharacterized protein</fullName>
    </submittedName>
</protein>
<evidence type="ECO:0000313" key="2">
    <source>
        <dbReference type="EMBL" id="KAJ3610439.1"/>
    </source>
</evidence>
<sequence>MGKGGTERRENRGRGDRREETGKGGTERRENRGRGDRREEMGKGGTERRENRGRGDRREGEERSGTLLSSHTVPTMLGAEDQEHLGPSQHLSGPSQVS</sequence>
<evidence type="ECO:0000313" key="3">
    <source>
        <dbReference type="Proteomes" id="UP001148018"/>
    </source>
</evidence>
<evidence type="ECO:0000256" key="1">
    <source>
        <dbReference type="SAM" id="MobiDB-lite"/>
    </source>
</evidence>
<organism evidence="2 3">
    <name type="scientific">Muraenolepis orangiensis</name>
    <name type="common">Patagonian moray cod</name>
    <dbReference type="NCBI Taxonomy" id="630683"/>
    <lineage>
        <taxon>Eukaryota</taxon>
        <taxon>Metazoa</taxon>
        <taxon>Chordata</taxon>
        <taxon>Craniata</taxon>
        <taxon>Vertebrata</taxon>
        <taxon>Euteleostomi</taxon>
        <taxon>Actinopterygii</taxon>
        <taxon>Neopterygii</taxon>
        <taxon>Teleostei</taxon>
        <taxon>Neoteleostei</taxon>
        <taxon>Acanthomorphata</taxon>
        <taxon>Zeiogadaria</taxon>
        <taxon>Gadariae</taxon>
        <taxon>Gadiformes</taxon>
        <taxon>Muraenolepidoidei</taxon>
        <taxon>Muraenolepididae</taxon>
        <taxon>Muraenolepis</taxon>
    </lineage>
</organism>
<feature type="compositionally biased region" description="Polar residues" evidence="1">
    <location>
        <begin position="89"/>
        <end position="98"/>
    </location>
</feature>
<dbReference type="Proteomes" id="UP001148018">
    <property type="component" value="Unassembled WGS sequence"/>
</dbReference>